<dbReference type="Proteomes" id="UP001146453">
    <property type="component" value="Unassembled WGS sequence"/>
</dbReference>
<protein>
    <submittedName>
        <fullName evidence="2">Uncharacterized protein</fullName>
    </submittedName>
</protein>
<sequence>NQKQTNQHKVLDWQNPKITKVQQPTPNPTGQKGGWPKNIRETCSTTPHAHRTKNDDAIHHWNSTTPPPAHTQTGHTPHSAQNEAGEHTHATKVHWHTIEFSNNTSTPANQNQTR</sequence>
<evidence type="ECO:0000256" key="1">
    <source>
        <dbReference type="SAM" id="MobiDB-lite"/>
    </source>
</evidence>
<gene>
    <name evidence="2" type="ORF">L8U61_12135</name>
</gene>
<feature type="compositionally biased region" description="Polar residues" evidence="1">
    <location>
        <begin position="70"/>
        <end position="82"/>
    </location>
</feature>
<feature type="compositionally biased region" description="Polar residues" evidence="1">
    <location>
        <begin position="16"/>
        <end position="30"/>
    </location>
</feature>
<evidence type="ECO:0000313" key="3">
    <source>
        <dbReference type="Proteomes" id="UP001146453"/>
    </source>
</evidence>
<feature type="non-terminal residue" evidence="2">
    <location>
        <position position="1"/>
    </location>
</feature>
<proteinExistence type="predicted"/>
<keyword evidence="3" id="KW-1185">Reference proteome</keyword>
<reference evidence="2" key="1">
    <citation type="submission" date="2022-02" db="EMBL/GenBank/DDBJ databases">
        <title>Corynebacterium sp. from urogenital microbiome.</title>
        <authorList>
            <person name="Cappelli E.A."/>
            <person name="Ribeiro T.G."/>
            <person name="Peixe L."/>
        </authorList>
    </citation>
    <scope>NUCLEOTIDE SEQUENCE</scope>
    <source>
        <strain evidence="2">C8Ua_144</strain>
    </source>
</reference>
<name>A0ABT4RBD8_9CORY</name>
<accession>A0ABT4RBD8</accession>
<feature type="non-terminal residue" evidence="2">
    <location>
        <position position="114"/>
    </location>
</feature>
<organism evidence="2 3">
    <name type="scientific">Corynebacterium lehmanniae</name>
    <dbReference type="NCBI Taxonomy" id="2913497"/>
    <lineage>
        <taxon>Bacteria</taxon>
        <taxon>Bacillati</taxon>
        <taxon>Actinomycetota</taxon>
        <taxon>Actinomycetes</taxon>
        <taxon>Mycobacteriales</taxon>
        <taxon>Corynebacteriaceae</taxon>
        <taxon>Corynebacterium</taxon>
    </lineage>
</organism>
<feature type="compositionally biased region" description="Polar residues" evidence="1">
    <location>
        <begin position="99"/>
        <end position="114"/>
    </location>
</feature>
<feature type="region of interest" description="Disordered" evidence="1">
    <location>
        <begin position="1"/>
        <end position="114"/>
    </location>
</feature>
<dbReference type="RefSeq" id="WP_269952962.1">
    <property type="nucleotide sequence ID" value="NZ_JAKMUR010000079.1"/>
</dbReference>
<evidence type="ECO:0000313" key="2">
    <source>
        <dbReference type="EMBL" id="MCZ9292869.1"/>
    </source>
</evidence>
<dbReference type="EMBL" id="JAKMUR010000079">
    <property type="protein sequence ID" value="MCZ9292869.1"/>
    <property type="molecule type" value="Genomic_DNA"/>
</dbReference>
<comment type="caution">
    <text evidence="2">The sequence shown here is derived from an EMBL/GenBank/DDBJ whole genome shotgun (WGS) entry which is preliminary data.</text>
</comment>